<evidence type="ECO:0000313" key="2">
    <source>
        <dbReference type="Proteomes" id="UP000482800"/>
    </source>
</evidence>
<name>A0A6V8KL15_9ACTN</name>
<reference evidence="1 2" key="1">
    <citation type="submission" date="2020-03" db="EMBL/GenBank/DDBJ databases">
        <title>Whole genome shotgun sequence of Phytohabitans houttuyneae NBRC 108639.</title>
        <authorList>
            <person name="Komaki H."/>
            <person name="Tamura T."/>
        </authorList>
    </citation>
    <scope>NUCLEOTIDE SEQUENCE [LARGE SCALE GENOMIC DNA]</scope>
    <source>
        <strain evidence="1 2">NBRC 108639</strain>
    </source>
</reference>
<sequence length="106" mass="11610">MDRVGRKVRPTVEAYERVASKNAKKLAQTLIARHTLRIDALQRIEDYLRIPILSALAPITILDLALTHLGASTRRSPAAYIGGWVDHLAWGVDSAITVVRVGAQGD</sequence>
<dbReference type="AlphaFoldDB" id="A0A6V8KL15"/>
<evidence type="ECO:0000313" key="1">
    <source>
        <dbReference type="EMBL" id="GFJ82646.1"/>
    </source>
</evidence>
<reference evidence="1 2" key="2">
    <citation type="submission" date="2020-03" db="EMBL/GenBank/DDBJ databases">
        <authorList>
            <person name="Ichikawa N."/>
            <person name="Kimura A."/>
            <person name="Kitahashi Y."/>
            <person name="Uohara A."/>
        </authorList>
    </citation>
    <scope>NUCLEOTIDE SEQUENCE [LARGE SCALE GENOMIC DNA]</scope>
    <source>
        <strain evidence="1 2">NBRC 108639</strain>
    </source>
</reference>
<comment type="caution">
    <text evidence="1">The sequence shown here is derived from an EMBL/GenBank/DDBJ whole genome shotgun (WGS) entry which is preliminary data.</text>
</comment>
<protein>
    <submittedName>
        <fullName evidence="1">Uncharacterized protein</fullName>
    </submittedName>
</protein>
<dbReference type="EMBL" id="BLPF01000002">
    <property type="protein sequence ID" value="GFJ82646.1"/>
    <property type="molecule type" value="Genomic_DNA"/>
</dbReference>
<keyword evidence="2" id="KW-1185">Reference proteome</keyword>
<dbReference type="Proteomes" id="UP000482800">
    <property type="component" value="Unassembled WGS sequence"/>
</dbReference>
<proteinExistence type="predicted"/>
<accession>A0A6V8KL15</accession>
<gene>
    <name evidence="1" type="ORF">Phou_068260</name>
</gene>
<organism evidence="1 2">
    <name type="scientific">Phytohabitans houttuyneae</name>
    <dbReference type="NCBI Taxonomy" id="1076126"/>
    <lineage>
        <taxon>Bacteria</taxon>
        <taxon>Bacillati</taxon>
        <taxon>Actinomycetota</taxon>
        <taxon>Actinomycetes</taxon>
        <taxon>Micromonosporales</taxon>
        <taxon>Micromonosporaceae</taxon>
    </lineage>
</organism>